<comment type="caution">
    <text evidence="2">The sequence shown here is derived from an EMBL/GenBank/DDBJ whole genome shotgun (WGS) entry which is preliminary data.</text>
</comment>
<evidence type="ECO:0000313" key="3">
    <source>
        <dbReference type="Proteomes" id="UP000811844"/>
    </source>
</evidence>
<evidence type="ECO:0000256" key="1">
    <source>
        <dbReference type="SAM" id="SignalP"/>
    </source>
</evidence>
<keyword evidence="3" id="KW-1185">Reference proteome</keyword>
<accession>A0ABS5I3L0</accession>
<reference evidence="2 3" key="1">
    <citation type="submission" date="2020-02" db="EMBL/GenBank/DDBJ databases">
        <title>Shewanella WXL01 sp. nov., a marine bacterium isolated from green algae in Luhuitou Fringing Reef (Northern South China Sea).</title>
        <authorList>
            <person name="Wang X."/>
        </authorList>
    </citation>
    <scope>NUCLEOTIDE SEQUENCE [LARGE SCALE GENOMIC DNA]</scope>
    <source>
        <strain evidence="2 3">MCCC 1A01895</strain>
    </source>
</reference>
<dbReference type="InterPro" id="IPR011250">
    <property type="entry name" value="OMP/PagP_B-barrel"/>
</dbReference>
<proteinExistence type="predicted"/>
<protein>
    <submittedName>
        <fullName evidence="2">TonB-dependent receptor</fullName>
    </submittedName>
</protein>
<gene>
    <name evidence="2" type="ORF">G3R48_11555</name>
</gene>
<sequence length="178" mass="20263">MKYYPLLIVSMCCGLTLTDNAAANEQPQQFAPAVALLFDYVNTESDMYGITLAPRHYDPNYAAWGYYIGYVKGNKTNLHLPEPNEGYLKEYMWRFGLSYSLTENISLYGGATHYTYETNTTNNIVPLIEGAEPEWKQNNERHWGAEVGMRYRIAQKYMLGVGYDSYTQAAIISVGFTL</sequence>
<keyword evidence="2" id="KW-0675">Receptor</keyword>
<feature type="signal peptide" evidence="1">
    <location>
        <begin position="1"/>
        <end position="21"/>
    </location>
</feature>
<dbReference type="EMBL" id="JAAIKR010000011">
    <property type="protein sequence ID" value="MBR9728612.1"/>
    <property type="molecule type" value="Genomic_DNA"/>
</dbReference>
<dbReference type="RefSeq" id="WP_153665977.1">
    <property type="nucleotide sequence ID" value="NZ_JAAIKR010000011.1"/>
</dbReference>
<evidence type="ECO:0000313" key="2">
    <source>
        <dbReference type="EMBL" id="MBR9728612.1"/>
    </source>
</evidence>
<keyword evidence="1" id="KW-0732">Signal</keyword>
<feature type="chain" id="PRO_5047172825" evidence="1">
    <location>
        <begin position="22"/>
        <end position="178"/>
    </location>
</feature>
<dbReference type="SUPFAM" id="SSF56925">
    <property type="entry name" value="OMPA-like"/>
    <property type="match status" value="1"/>
</dbReference>
<organism evidence="2 3">
    <name type="scientific">Shewanella intestini</name>
    <dbReference type="NCBI Taxonomy" id="2017544"/>
    <lineage>
        <taxon>Bacteria</taxon>
        <taxon>Pseudomonadati</taxon>
        <taxon>Pseudomonadota</taxon>
        <taxon>Gammaproteobacteria</taxon>
        <taxon>Alteromonadales</taxon>
        <taxon>Shewanellaceae</taxon>
        <taxon>Shewanella</taxon>
    </lineage>
</organism>
<dbReference type="Proteomes" id="UP000811844">
    <property type="component" value="Unassembled WGS sequence"/>
</dbReference>
<name>A0ABS5I3L0_9GAMM</name>